<comment type="caution">
    <text evidence="3">The sequence shown here is derived from an EMBL/GenBank/DDBJ whole genome shotgun (WGS) entry which is preliminary data.</text>
</comment>
<accession>A0AAW1TFD9</accession>
<dbReference type="GO" id="GO:0006289">
    <property type="term" value="P:nucleotide-excision repair"/>
    <property type="evidence" value="ECO:0007669"/>
    <property type="project" value="InterPro"/>
</dbReference>
<dbReference type="EMBL" id="JALJOV010000043">
    <property type="protein sequence ID" value="KAK9868133.1"/>
    <property type="molecule type" value="Genomic_DNA"/>
</dbReference>
<reference evidence="3" key="2">
    <citation type="submission" date="2024-04" db="EMBL/GenBank/DDBJ databases">
        <authorList>
            <person name="Dal Grande F."/>
            <person name="Keller J."/>
            <person name="Delaux P.-M."/>
        </authorList>
    </citation>
    <scope>NUCLEOTIDE SEQUENCE</scope>
    <source>
        <strain evidence="3">SAG 2523</strain>
    </source>
</reference>
<evidence type="ECO:0000313" key="4">
    <source>
        <dbReference type="Proteomes" id="UP001485043"/>
    </source>
</evidence>
<protein>
    <recommendedName>
        <fullName evidence="1">BSD domain-containing protein</fullName>
    </recommendedName>
</protein>
<dbReference type="PROSITE" id="PS50858">
    <property type="entry name" value="BSD"/>
    <property type="match status" value="1"/>
</dbReference>
<dbReference type="SMART" id="SM00751">
    <property type="entry name" value="BSD"/>
    <property type="match status" value="1"/>
</dbReference>
<dbReference type="Gene3D" id="6.10.140.1200">
    <property type="match status" value="1"/>
</dbReference>
<dbReference type="SUPFAM" id="SSF140383">
    <property type="entry name" value="BSD domain-like"/>
    <property type="match status" value="1"/>
</dbReference>
<keyword evidence="4" id="KW-1185">Reference proteome</keyword>
<dbReference type="Proteomes" id="UP001485043">
    <property type="component" value="Unassembled WGS sequence"/>
</dbReference>
<dbReference type="GO" id="GO:0000439">
    <property type="term" value="C:transcription factor TFIIH core complex"/>
    <property type="evidence" value="ECO:0007669"/>
    <property type="project" value="InterPro"/>
</dbReference>
<dbReference type="AlphaFoldDB" id="A0AAW1TFD9"/>
<evidence type="ECO:0000313" key="3">
    <source>
        <dbReference type="EMBL" id="KAK9868133.1"/>
    </source>
</evidence>
<evidence type="ECO:0000259" key="1">
    <source>
        <dbReference type="PROSITE" id="PS50858"/>
    </source>
</evidence>
<dbReference type="GO" id="GO:0006351">
    <property type="term" value="P:DNA-templated transcription"/>
    <property type="evidence" value="ECO:0007669"/>
    <property type="project" value="InterPro"/>
</dbReference>
<dbReference type="InterPro" id="IPR005607">
    <property type="entry name" value="BSD_dom"/>
</dbReference>
<feature type="domain" description="BSD" evidence="1">
    <location>
        <begin position="115"/>
        <end position="167"/>
    </location>
</feature>
<evidence type="ECO:0000313" key="2">
    <source>
        <dbReference type="EMBL" id="KAK9865480.1"/>
    </source>
</evidence>
<dbReference type="Pfam" id="PF03909">
    <property type="entry name" value="BSD"/>
    <property type="match status" value="1"/>
</dbReference>
<proteinExistence type="predicted"/>
<dbReference type="InterPro" id="IPR035925">
    <property type="entry name" value="BSD_dom_sf"/>
</dbReference>
<gene>
    <name evidence="3" type="ORF">WJX84_000774</name>
    <name evidence="2" type="ORF">WJX84_002734</name>
</gene>
<dbReference type="PANTHER" id="PTHR12856">
    <property type="entry name" value="TRANSCRIPTION INITIATION FACTOR IIH-RELATED"/>
    <property type="match status" value="1"/>
</dbReference>
<reference evidence="3 4" key="1">
    <citation type="journal article" date="2024" name="Nat. Commun.">
        <title>Phylogenomics reveals the evolutionary origins of lichenization in chlorophyte algae.</title>
        <authorList>
            <person name="Puginier C."/>
            <person name="Libourel C."/>
            <person name="Otte J."/>
            <person name="Skaloud P."/>
            <person name="Haon M."/>
            <person name="Grisel S."/>
            <person name="Petersen M."/>
            <person name="Berrin J.G."/>
            <person name="Delaux P.M."/>
            <person name="Dal Grande F."/>
            <person name="Keller J."/>
        </authorList>
    </citation>
    <scope>NUCLEOTIDE SEQUENCE [LARGE SCALE GENOMIC DNA]</scope>
    <source>
        <strain evidence="3 4">SAG 2523</strain>
    </source>
</reference>
<dbReference type="EMBL" id="JALJOV010000245">
    <property type="protein sequence ID" value="KAK9865480.1"/>
    <property type="molecule type" value="Genomic_DNA"/>
</dbReference>
<dbReference type="Gene3D" id="1.10.3970.10">
    <property type="entry name" value="BSD domain"/>
    <property type="match status" value="1"/>
</dbReference>
<organism evidence="3 4">
    <name type="scientific">Apatococcus fuscideae</name>
    <dbReference type="NCBI Taxonomy" id="2026836"/>
    <lineage>
        <taxon>Eukaryota</taxon>
        <taxon>Viridiplantae</taxon>
        <taxon>Chlorophyta</taxon>
        <taxon>core chlorophytes</taxon>
        <taxon>Trebouxiophyceae</taxon>
        <taxon>Chlorellales</taxon>
        <taxon>Chlorellaceae</taxon>
        <taxon>Apatococcus</taxon>
    </lineage>
</organism>
<dbReference type="InterPro" id="IPR027079">
    <property type="entry name" value="Tfb1/GTF2H1"/>
</dbReference>
<sequence>MVLELENEAARDALVDRLSPLVQQAAAKGKGPAVGRSGALVQPDGHLSDLKRKLLEGDRDLQDTWQQLVGAGILTDAEFWRGHQDLLQGAPAASRQRTGFSTAMIGDVRQGSEGSTDRVTFKITKDTVQQIFSEKPHIKLAYQLRVPHTLDEKTFWQRYLKYLARCKARQKKAGAAEHDDDEDEAIFGEDRAASNAEMRKRIKHVDPSVNIAADQFESFETGYGTAHSGRQDPKSSGQGIGAAEAMFRDLNRHAAAVVEGMPEMDAGGQAESVESDAIWRARMSSSLDDLRSAGAEAFAPLQIKDPRRYFSSQTGLKDQMPAGSNRGVQHSQTDVTDRLQAVFNEPVPALESFHTHQILLELTQDASSLDDEDGRSNTAPKIPHVEPQHLAVLRPLVLTCNELLRHFWACLGDPMRQGDVSAAGESTP</sequence>
<name>A0AAW1TFD9_9CHLO</name>